<dbReference type="InterPro" id="IPR001611">
    <property type="entry name" value="Leu-rich_rpt"/>
</dbReference>
<evidence type="ECO:0000313" key="15">
    <source>
        <dbReference type="Proteomes" id="UP000192247"/>
    </source>
</evidence>
<dbReference type="Pfam" id="PF13855">
    <property type="entry name" value="LRR_8"/>
    <property type="match status" value="1"/>
</dbReference>
<comment type="caution">
    <text evidence="14">The sequence shown here is derived from an EMBL/GenBank/DDBJ whole genome shotgun (WGS) entry which is preliminary data.</text>
</comment>
<keyword evidence="10" id="KW-0472">Membrane</keyword>
<evidence type="ECO:0000256" key="9">
    <source>
        <dbReference type="ARBA" id="ARBA00023065"/>
    </source>
</evidence>
<dbReference type="GO" id="GO:0034220">
    <property type="term" value="P:monoatomic ion transmembrane transport"/>
    <property type="evidence" value="ECO:0007669"/>
    <property type="project" value="UniProtKB-KW"/>
</dbReference>
<evidence type="ECO:0000256" key="11">
    <source>
        <dbReference type="ARBA" id="ARBA00023157"/>
    </source>
</evidence>
<name>A0A1V9XML4_9ACAR</name>
<evidence type="ECO:0000313" key="14">
    <source>
        <dbReference type="EMBL" id="OQR74750.1"/>
    </source>
</evidence>
<keyword evidence="15" id="KW-1185">Reference proteome</keyword>
<dbReference type="Pfam" id="PF00560">
    <property type="entry name" value="LRR_1"/>
    <property type="match status" value="1"/>
</dbReference>
<evidence type="ECO:0000256" key="5">
    <source>
        <dbReference type="ARBA" id="ARBA00022692"/>
    </source>
</evidence>
<dbReference type="SMART" id="SM00369">
    <property type="entry name" value="LRR_TYP"/>
    <property type="match status" value="4"/>
</dbReference>
<sequence length="317" mass="34203">MRHSLLTAVDPLVLLWIVLLTSSGSIPTLGGITTLGGVGAMSLSLVDTSEMMAGSNEDKQPLTSTGLASHTVGVVATAEDQCPAGCLCKWSGGKQTAECGAAQLTQVPEGLNRDTQVSNWPNRLLSGRCRRKFSSLVVAKGCSRGTDARRYSFPSVVIRSHLSSVLNVSGNAISTLGAREFHRKGYASLQRIYASRCALVQVAPSAFHLLTNLVELDLSANQLQRVPSSALSDCGALRRLSLSYNPIEILHDDAFRGLSRLGTLELNHCRLTVIESLAFRGLRSLEFLRMGHNMLKRIPPISLIEHLPSQLYGVNLE</sequence>
<dbReference type="InterPro" id="IPR032675">
    <property type="entry name" value="LRR_dom_sf"/>
</dbReference>
<dbReference type="InParanoid" id="A0A1V9XML4"/>
<keyword evidence="9" id="KW-0406">Ion transport</keyword>
<evidence type="ECO:0000256" key="10">
    <source>
        <dbReference type="ARBA" id="ARBA00023136"/>
    </source>
</evidence>
<dbReference type="OrthoDB" id="643377at2759"/>
<evidence type="ECO:0000256" key="8">
    <source>
        <dbReference type="ARBA" id="ARBA00022989"/>
    </source>
</evidence>
<keyword evidence="8" id="KW-1133">Transmembrane helix</keyword>
<evidence type="ECO:0000256" key="4">
    <source>
        <dbReference type="ARBA" id="ARBA00022614"/>
    </source>
</evidence>
<dbReference type="Gene3D" id="3.80.10.10">
    <property type="entry name" value="Ribonuclease Inhibitor"/>
    <property type="match status" value="1"/>
</dbReference>
<dbReference type="PANTHER" id="PTHR46473">
    <property type="entry name" value="GH08155P"/>
    <property type="match status" value="1"/>
</dbReference>
<evidence type="ECO:0000256" key="3">
    <source>
        <dbReference type="ARBA" id="ARBA00022475"/>
    </source>
</evidence>
<dbReference type="InterPro" id="IPR051432">
    <property type="entry name" value="KCNMA1_auxiliary"/>
</dbReference>
<evidence type="ECO:0000256" key="6">
    <source>
        <dbReference type="ARBA" id="ARBA00022729"/>
    </source>
</evidence>
<keyword evidence="6 13" id="KW-0732">Signal</keyword>
<keyword evidence="2" id="KW-0813">Transport</keyword>
<keyword evidence="11" id="KW-1015">Disulfide bond</keyword>
<keyword evidence="3" id="KW-1003">Cell membrane</keyword>
<reference evidence="14 15" key="1">
    <citation type="journal article" date="2017" name="Gigascience">
        <title>Draft genome of the honey bee ectoparasitic mite, Tropilaelaps mercedesae, is shaped by the parasitic life history.</title>
        <authorList>
            <person name="Dong X."/>
            <person name="Armstrong S.D."/>
            <person name="Xia D."/>
            <person name="Makepeace B.L."/>
            <person name="Darby A.C."/>
            <person name="Kadowaki T."/>
        </authorList>
    </citation>
    <scope>NUCLEOTIDE SEQUENCE [LARGE SCALE GENOMIC DNA]</scope>
    <source>
        <strain evidence="14">Wuxi-XJTLU</strain>
    </source>
</reference>
<dbReference type="AlphaFoldDB" id="A0A1V9XML4"/>
<evidence type="ECO:0000256" key="7">
    <source>
        <dbReference type="ARBA" id="ARBA00022737"/>
    </source>
</evidence>
<keyword evidence="12" id="KW-0407">Ion channel</keyword>
<protein>
    <submittedName>
        <fullName evidence="14">Leucine-rich repeat-containing protein 70-like</fullName>
    </submittedName>
</protein>
<comment type="subcellular location">
    <subcellularLocation>
        <location evidence="1">Cell membrane</location>
        <topology evidence="1">Single-pass membrane protein</topology>
    </subcellularLocation>
</comment>
<organism evidence="14 15">
    <name type="scientific">Tropilaelaps mercedesae</name>
    <dbReference type="NCBI Taxonomy" id="418985"/>
    <lineage>
        <taxon>Eukaryota</taxon>
        <taxon>Metazoa</taxon>
        <taxon>Ecdysozoa</taxon>
        <taxon>Arthropoda</taxon>
        <taxon>Chelicerata</taxon>
        <taxon>Arachnida</taxon>
        <taxon>Acari</taxon>
        <taxon>Parasitiformes</taxon>
        <taxon>Mesostigmata</taxon>
        <taxon>Gamasina</taxon>
        <taxon>Dermanyssoidea</taxon>
        <taxon>Laelapidae</taxon>
        <taxon>Tropilaelaps</taxon>
    </lineage>
</organism>
<keyword evidence="4" id="KW-0433">Leucine-rich repeat</keyword>
<dbReference type="SUPFAM" id="SSF52058">
    <property type="entry name" value="L domain-like"/>
    <property type="match status" value="1"/>
</dbReference>
<accession>A0A1V9XML4</accession>
<keyword evidence="5" id="KW-0812">Transmembrane</keyword>
<evidence type="ECO:0000256" key="1">
    <source>
        <dbReference type="ARBA" id="ARBA00004162"/>
    </source>
</evidence>
<dbReference type="EMBL" id="MNPL01007465">
    <property type="protein sequence ID" value="OQR74750.1"/>
    <property type="molecule type" value="Genomic_DNA"/>
</dbReference>
<dbReference type="PANTHER" id="PTHR46473:SF23">
    <property type="entry name" value="GH08155P"/>
    <property type="match status" value="1"/>
</dbReference>
<dbReference type="InterPro" id="IPR003591">
    <property type="entry name" value="Leu-rich_rpt_typical-subtyp"/>
</dbReference>
<gene>
    <name evidence="14" type="ORF">BIW11_03370</name>
</gene>
<dbReference type="Proteomes" id="UP000192247">
    <property type="component" value="Unassembled WGS sequence"/>
</dbReference>
<evidence type="ECO:0000256" key="12">
    <source>
        <dbReference type="ARBA" id="ARBA00023303"/>
    </source>
</evidence>
<dbReference type="STRING" id="418985.A0A1V9XML4"/>
<feature type="signal peptide" evidence="13">
    <location>
        <begin position="1"/>
        <end position="23"/>
    </location>
</feature>
<dbReference type="GO" id="GO:0005886">
    <property type="term" value="C:plasma membrane"/>
    <property type="evidence" value="ECO:0007669"/>
    <property type="project" value="UniProtKB-SubCell"/>
</dbReference>
<feature type="non-terminal residue" evidence="14">
    <location>
        <position position="317"/>
    </location>
</feature>
<dbReference type="PROSITE" id="PS51450">
    <property type="entry name" value="LRR"/>
    <property type="match status" value="1"/>
</dbReference>
<keyword evidence="7" id="KW-0677">Repeat</keyword>
<proteinExistence type="predicted"/>
<feature type="chain" id="PRO_5012054218" evidence="13">
    <location>
        <begin position="24"/>
        <end position="317"/>
    </location>
</feature>
<evidence type="ECO:0000256" key="13">
    <source>
        <dbReference type="SAM" id="SignalP"/>
    </source>
</evidence>
<evidence type="ECO:0000256" key="2">
    <source>
        <dbReference type="ARBA" id="ARBA00022448"/>
    </source>
</evidence>